<evidence type="ECO:0000256" key="1">
    <source>
        <dbReference type="SAM" id="Phobius"/>
    </source>
</evidence>
<evidence type="ECO:0000313" key="3">
    <source>
        <dbReference type="Proteomes" id="UP000177629"/>
    </source>
</evidence>
<dbReference type="EMBL" id="MHSS01000011">
    <property type="protein sequence ID" value="OHA47945.1"/>
    <property type="molecule type" value="Genomic_DNA"/>
</dbReference>
<organism evidence="2 3">
    <name type="scientific">Candidatus Terrybacteria bacterium RIFCSPHIGHO2_01_FULL_48_17</name>
    <dbReference type="NCBI Taxonomy" id="1802362"/>
    <lineage>
        <taxon>Bacteria</taxon>
        <taxon>Candidatus Terryibacteriota</taxon>
    </lineage>
</organism>
<feature type="transmembrane region" description="Helical" evidence="1">
    <location>
        <begin position="53"/>
        <end position="75"/>
    </location>
</feature>
<gene>
    <name evidence="2" type="ORF">A2806_02630</name>
</gene>
<dbReference type="Proteomes" id="UP000177629">
    <property type="component" value="Unassembled WGS sequence"/>
</dbReference>
<evidence type="ECO:0000313" key="2">
    <source>
        <dbReference type="EMBL" id="OHA47945.1"/>
    </source>
</evidence>
<dbReference type="STRING" id="1802362.A2806_02630"/>
<keyword evidence="1" id="KW-0472">Membrane</keyword>
<sequence length="128" mass="13982">MFRAFSIPVVFLLLLSAVAAVFTIHCGDILHAASGQQSCGVALLSHDVYHLNLLAVALSAVLFFATWTAAFLRLVSSRLVLQPPRFSQARESSRVRKSAPIPLSLLSYAFAHGIIERKEAPVQLYCSQ</sequence>
<dbReference type="AlphaFoldDB" id="A0A1G2PHX7"/>
<accession>A0A1G2PHX7</accession>
<comment type="caution">
    <text evidence="2">The sequence shown here is derived from an EMBL/GenBank/DDBJ whole genome shotgun (WGS) entry which is preliminary data.</text>
</comment>
<keyword evidence="1" id="KW-1133">Transmembrane helix</keyword>
<protein>
    <submittedName>
        <fullName evidence="2">Uncharacterized protein</fullName>
    </submittedName>
</protein>
<keyword evidence="1" id="KW-0812">Transmembrane</keyword>
<reference evidence="2 3" key="1">
    <citation type="journal article" date="2016" name="Nat. Commun.">
        <title>Thousands of microbial genomes shed light on interconnected biogeochemical processes in an aquifer system.</title>
        <authorList>
            <person name="Anantharaman K."/>
            <person name="Brown C.T."/>
            <person name="Hug L.A."/>
            <person name="Sharon I."/>
            <person name="Castelle C.J."/>
            <person name="Probst A.J."/>
            <person name="Thomas B.C."/>
            <person name="Singh A."/>
            <person name="Wilkins M.J."/>
            <person name="Karaoz U."/>
            <person name="Brodie E.L."/>
            <person name="Williams K.H."/>
            <person name="Hubbard S.S."/>
            <person name="Banfield J.F."/>
        </authorList>
    </citation>
    <scope>NUCLEOTIDE SEQUENCE [LARGE SCALE GENOMIC DNA]</scope>
</reference>
<name>A0A1G2PHX7_9BACT</name>
<proteinExistence type="predicted"/>